<dbReference type="FunFam" id="3.30.70.330:FF:000051">
    <property type="entry name" value="Heterogeneous nuclear ribonucleoprotein 1"/>
    <property type="match status" value="1"/>
</dbReference>
<dbReference type="ExpressionAtlas" id="Q9FJ56">
    <property type="expression patterns" value="baseline and differential"/>
</dbReference>
<feature type="domain" description="RRM" evidence="5">
    <location>
        <begin position="110"/>
        <end position="187"/>
    </location>
</feature>
<dbReference type="SUPFAM" id="SSF54928">
    <property type="entry name" value="RNA-binding domain, RBD"/>
    <property type="match status" value="2"/>
</dbReference>
<dbReference type="GO" id="GO:0003729">
    <property type="term" value="F:mRNA binding"/>
    <property type="evidence" value="ECO:0000314"/>
    <property type="project" value="TAIR"/>
</dbReference>
<dbReference type="Gene3D" id="3.30.70.330">
    <property type="match status" value="2"/>
</dbReference>
<dbReference type="SMART" id="SM00360">
    <property type="entry name" value="RRM"/>
    <property type="match status" value="2"/>
</dbReference>
<organism evidence="6">
    <name type="scientific">Arabidopsis thaliana</name>
    <name type="common">Mouse-ear cress</name>
    <dbReference type="NCBI Taxonomy" id="3702"/>
    <lineage>
        <taxon>Eukaryota</taxon>
        <taxon>Viridiplantae</taxon>
        <taxon>Streptophyta</taxon>
        <taxon>Embryophyta</taxon>
        <taxon>Tracheophyta</taxon>
        <taxon>Spermatophyta</taxon>
        <taxon>Magnoliopsida</taxon>
        <taxon>eudicotyledons</taxon>
        <taxon>Gunneridae</taxon>
        <taxon>Pentapetalae</taxon>
        <taxon>rosids</taxon>
        <taxon>malvids</taxon>
        <taxon>Brassicales</taxon>
        <taxon>Brassicaceae</taxon>
        <taxon>Camelineae</taxon>
        <taxon>Arabidopsis</taxon>
    </lineage>
</organism>
<keyword evidence="2 3" id="KW-0694">RNA-binding</keyword>
<feature type="domain" description="RRM" evidence="5">
    <location>
        <begin position="6"/>
        <end position="82"/>
    </location>
</feature>
<evidence type="ECO:0000259" key="5">
    <source>
        <dbReference type="PROSITE" id="PS50102"/>
    </source>
</evidence>
<dbReference type="PANTHER" id="PTHR48032:SF6">
    <property type="entry name" value="RNA-BINDING (RRM_RBD_RNP MOTIFS) FAMILY PROTEIN"/>
    <property type="match status" value="1"/>
</dbReference>
<dbReference type="TAIR" id="AT5G55550"/>
<protein>
    <submittedName>
        <fullName evidence="6">RNA-binding protein-like</fullName>
    </submittedName>
</protein>
<keyword evidence="1" id="KW-0677">Repeat</keyword>
<dbReference type="CDD" id="cd12330">
    <property type="entry name" value="RRM2_Hrp1p"/>
    <property type="match status" value="1"/>
</dbReference>
<feature type="compositionally biased region" description="Polar residues" evidence="4">
    <location>
        <begin position="421"/>
        <end position="437"/>
    </location>
</feature>
<dbReference type="InterPro" id="IPR012677">
    <property type="entry name" value="Nucleotide-bd_a/b_plait_sf"/>
</dbReference>
<evidence type="ECO:0000256" key="4">
    <source>
        <dbReference type="SAM" id="MobiDB-lite"/>
    </source>
</evidence>
<evidence type="ECO:0000313" key="6">
    <source>
        <dbReference type="EMBL" id="BAB08572.1"/>
    </source>
</evidence>
<dbReference type="AlphaFoldDB" id="Q9FJ56"/>
<accession>Q9FJ56</accession>
<evidence type="ECO:0000256" key="3">
    <source>
        <dbReference type="PROSITE-ProRule" id="PRU00176"/>
    </source>
</evidence>
<dbReference type="Pfam" id="PF00076">
    <property type="entry name" value="RRM_1"/>
    <property type="match status" value="2"/>
</dbReference>
<dbReference type="EMBL" id="AB015479">
    <property type="protein sequence ID" value="BAB08572.1"/>
    <property type="molecule type" value="Genomic_DNA"/>
</dbReference>
<dbReference type="PANTHER" id="PTHR48032">
    <property type="entry name" value="RNA-BINDING PROTEIN MUSASHI HOMOLOG RBP6"/>
    <property type="match status" value="1"/>
</dbReference>
<sequence length="473" mass="51846">MESDLGKLFIGGISWDTDEERLRDYFSNYGDVVEAVIMRDRATGRARGFGFIVFADPCVSERVIMDKHIIDGRTVEAKKAVPRDDQQVLKRHASPIHLMSPVHGGGGRTKKIFVGGLPSSITEEEFKNYFDQFGTIADVVVMYDHNTQRPRGFGFITFDSDDAVDRVLHKTFHELNGKLVEVKRAVPKEISPVSNIRSPLASGVNYGGGSNRMPANSYFNNFAPGPGFYNSLGPVGRRFSPVIGSGRNAVSAFGLGLNHDLSLNLNPSCDGTSSTFGYNRIPSNPYFNGASPNRYTSPIGHNRTESPYNSNNRDLWGNRTDTAGPGWNLNVSNGNNRGNWGLPSSSAVSNDNNGFGRNYGTSSGLSSSPFNGFEGSIGELYRGGSVYSDSTWQQQQLPSQSSHELDNLSRAYGYDIDNVGSDPSANDPETYNGSYNVGNRQTNRVAEFEQVLMTKKPTLLITVPKIMVCFLFC</sequence>
<dbReference type="InterPro" id="IPR000504">
    <property type="entry name" value="RRM_dom"/>
</dbReference>
<dbReference type="FunFam" id="3.30.70.330:FF:000102">
    <property type="entry name" value="Heterogeneous nuclear ribonucleoprotein 1"/>
    <property type="match status" value="1"/>
</dbReference>
<reference key="2">
    <citation type="journal article" date="2000" name="Nature">
        <title>Sequence and analysis of chromosome 5 of the plant Arabidopsis thaliana.</title>
        <authorList>
            <consortium name="Kazusa DNA Research Institute"/>
            <consortium name="Cold Spring Harbor and Washington University in St Louis Sequencing Consortium"/>
            <consortium name="European Union Arabidopsis Genome Sequencing Consortium"/>
            <person name="Tabata S."/>
            <person name="Kaneko T."/>
            <person name="Nakamura Y."/>
            <person name="Kotani H."/>
            <person name="Kato T."/>
            <person name="Asamizu E."/>
            <person name="Miyajima N."/>
            <person name="Sasamoto S."/>
            <person name="Kimura T."/>
            <person name="Hosouchi T."/>
            <person name="Kawashima K."/>
            <person name="Kohara M."/>
            <person name="Matsumoto M."/>
            <person name="Matsuno A."/>
            <person name="Muraki A."/>
            <person name="Nakayama S."/>
            <person name="Nakazaki N."/>
            <person name="Naruo K."/>
            <person name="Okumura S."/>
            <person name="Shinpo S."/>
            <person name="Takeuchi C."/>
            <person name="Wada T."/>
            <person name="Watanabe A."/>
            <person name="Yamada M."/>
            <person name="Yasuda M."/>
            <person name="Sato S."/>
            <person name="de la Bastide M."/>
            <person name="Huang E."/>
            <person name="Spiegel L."/>
            <person name="Gnoj L."/>
            <person name="O'Shaughnessy A."/>
            <person name="Preston R."/>
            <person name="Habermann K."/>
            <person name="Murray J."/>
            <person name="Johnson D."/>
            <person name="Rohlfing T."/>
            <person name="Nelson J."/>
            <person name="Stoneking T."/>
            <person name="Pepin K."/>
            <person name="Spieth J."/>
            <person name="Sekhon M."/>
            <person name="Armstrong J."/>
            <person name="Becker M."/>
            <person name="Belter E."/>
            <person name="Cordum H."/>
            <person name="Cordes M."/>
            <person name="Courtney L."/>
            <person name="Courtney W."/>
            <person name="Dante M."/>
            <person name="Du H."/>
            <person name="Edwards J."/>
            <person name="Fryman J."/>
            <person name="Haakensen B."/>
            <person name="Lamar E."/>
            <person name="Latreille P."/>
            <person name="Leonard S."/>
            <person name="Meyer R."/>
            <person name="Mulvaney E."/>
            <person name="Ozersky P."/>
            <person name="Riley A."/>
            <person name="Strowmatt C."/>
            <person name="Wagner-McPherson C."/>
            <person name="Wollam A."/>
            <person name="Yoakum M."/>
            <person name="Bell M."/>
            <person name="Dedhia N."/>
            <person name="Parnell L."/>
            <person name="Shah R."/>
            <person name="Rodriguez M."/>
            <person name="See L.H."/>
            <person name="Vil D."/>
            <person name="Baker J."/>
            <person name="Kirchoff K."/>
            <person name="Toth K."/>
            <person name="King L."/>
            <person name="Bahret A."/>
            <person name="Miller B."/>
            <person name="Marra M."/>
            <person name="Martienssen R."/>
            <person name="McCombie W.R."/>
            <person name="Wilson R.K."/>
            <person name="Murphy G."/>
            <person name="Bancroft I."/>
            <person name="Volckaert G."/>
            <person name="Wambutt R."/>
            <person name="Dusterhoft A."/>
            <person name="Stiekema W."/>
            <person name="Pohl T."/>
            <person name="Entian K.D."/>
            <person name="Terryn N."/>
            <person name="Hartley N."/>
            <person name="Bent E."/>
            <person name="Johnson S."/>
            <person name="Langham S.A."/>
            <person name="McCullagh B."/>
            <person name="Robben J."/>
            <person name="Grymonprez B."/>
            <person name="Zimmermann W."/>
            <person name="Ramsperger U."/>
            <person name="Wedler H."/>
            <person name="Balke K."/>
            <person name="Wedler E."/>
            <person name="Peters S."/>
            <person name="van Staveren M."/>
            <person name="Dirkse W."/>
            <person name="Mooijman P."/>
            <person name="Lankhorst R.K."/>
            <person name="Weitzenegger T."/>
            <person name="Bothe G."/>
            <person name="Rose M."/>
            <person name="Hauf J."/>
            <person name="Berneiser S."/>
            <person name="Hempel S."/>
            <person name="Feldpausch M."/>
            <person name="Lamberth S."/>
            <person name="Villarroel R."/>
            <person name="Gielen J."/>
            <person name="Ardiles W."/>
            <person name="Bents O."/>
            <person name="Lemcke K."/>
            <person name="Kolesov G."/>
            <person name="Mayer K."/>
            <person name="Rudd S."/>
            <person name="Schoof H."/>
            <person name="Schueller C."/>
            <person name="Zaccaria P."/>
            <person name="Mewes H.W."/>
            <person name="Bevan M."/>
            <person name="Fransz P."/>
        </authorList>
    </citation>
    <scope>NUCLEOTIDE SEQUENCE [LARGE SCALE GENOMIC DNA]</scope>
    <source>
        <strain>cv. Columbia</strain>
    </source>
</reference>
<proteinExistence type="predicted"/>
<name>Q9FJ56_ARATH</name>
<evidence type="ECO:0000256" key="1">
    <source>
        <dbReference type="ARBA" id="ARBA00022737"/>
    </source>
</evidence>
<dbReference type="CDD" id="cd12325">
    <property type="entry name" value="RRM1_hnRNPA_hnRNPD_like"/>
    <property type="match status" value="1"/>
</dbReference>
<reference evidence="6" key="1">
    <citation type="journal article" date="1998" name="DNA Res.">
        <title>Structural analysis of Arabidopsis thaliana chromosome 5. VII. Sequence features of the regions of 1,013,767 bp covered by sixteen physically assigned P1 and TAC clones.</title>
        <authorList>
            <person name="Nakamura Y."/>
            <person name="Sato S."/>
            <person name="Asamizu E."/>
            <person name="Kaneko T."/>
            <person name="Kotani H."/>
            <person name="Miyajima N."/>
            <person name="Tabata S."/>
        </authorList>
    </citation>
    <scope>NUCLEOTIDE SEQUENCE [LARGE SCALE GENOMIC DNA]</scope>
</reference>
<dbReference type="InterPro" id="IPR035979">
    <property type="entry name" value="RBD_domain_sf"/>
</dbReference>
<feature type="region of interest" description="Disordered" evidence="4">
    <location>
        <begin position="416"/>
        <end position="437"/>
    </location>
</feature>
<dbReference type="PROSITE" id="PS50102">
    <property type="entry name" value="RRM"/>
    <property type="match status" value="2"/>
</dbReference>
<evidence type="ECO:0000256" key="2">
    <source>
        <dbReference type="ARBA" id="ARBA00022884"/>
    </source>
</evidence>